<geneLocation type="plasmid" evidence="1 2">
    <name>punmamed1</name>
</geneLocation>
<accession>A0ABY9UMP6</accession>
<keyword evidence="1" id="KW-0614">Plasmid</keyword>
<evidence type="ECO:0000313" key="1">
    <source>
        <dbReference type="EMBL" id="WND24174.1"/>
    </source>
</evidence>
<name>A0ABY9UMP6_STRVL</name>
<protein>
    <submittedName>
        <fullName evidence="1">Uncharacterized protein</fullName>
    </submittedName>
</protein>
<organism evidence="1 2">
    <name type="scientific">Streptomyces violaceus</name>
    <name type="common">Streptomyces venezuelae</name>
    <dbReference type="NCBI Taxonomy" id="1936"/>
    <lineage>
        <taxon>Bacteria</taxon>
        <taxon>Bacillati</taxon>
        <taxon>Actinomycetota</taxon>
        <taxon>Actinomycetes</taxon>
        <taxon>Kitasatosporales</taxon>
        <taxon>Streptomycetaceae</taxon>
        <taxon>Streptomyces</taxon>
    </lineage>
</organism>
<reference evidence="1 2" key="1">
    <citation type="submission" date="2023-09" db="EMBL/GenBank/DDBJ databases">
        <title>The genome sequence of Streptomyces anthocyanicus.</title>
        <authorList>
            <person name="Mo P."/>
        </authorList>
    </citation>
    <scope>NUCLEOTIDE SEQUENCE [LARGE SCALE GENOMIC DNA]</scope>
    <source>
        <strain evidence="1 2">JCM 4387</strain>
        <plasmid evidence="1 2">punmamed1</plasmid>
    </source>
</reference>
<dbReference type="Proteomes" id="UP001249394">
    <property type="component" value="Plasmid punmamed1"/>
</dbReference>
<evidence type="ECO:0000313" key="2">
    <source>
        <dbReference type="Proteomes" id="UP001249394"/>
    </source>
</evidence>
<keyword evidence="2" id="KW-1185">Reference proteome</keyword>
<sequence length="115" mass="13490">MKRQAIGRMQRLAMGRDTLKTVEGVEQRTSMNDARIALCIAMGRNLDDIDATSGHDLSREAYESVRESWRWNIQMHGWNDWHERGLKNAMANWRERRPEFVDGDDWLDGLCLELK</sequence>
<dbReference type="EMBL" id="CP134214">
    <property type="protein sequence ID" value="WND24174.1"/>
    <property type="molecule type" value="Genomic_DNA"/>
</dbReference>
<proteinExistence type="predicted"/>
<gene>
    <name evidence="1" type="ORF">RI060_43420</name>
</gene>